<organism evidence="1 2">
    <name type="scientific">Pleuronectes platessa</name>
    <name type="common">European plaice</name>
    <dbReference type="NCBI Taxonomy" id="8262"/>
    <lineage>
        <taxon>Eukaryota</taxon>
        <taxon>Metazoa</taxon>
        <taxon>Chordata</taxon>
        <taxon>Craniata</taxon>
        <taxon>Vertebrata</taxon>
        <taxon>Euteleostomi</taxon>
        <taxon>Actinopterygii</taxon>
        <taxon>Neopterygii</taxon>
        <taxon>Teleostei</taxon>
        <taxon>Neoteleostei</taxon>
        <taxon>Acanthomorphata</taxon>
        <taxon>Carangaria</taxon>
        <taxon>Pleuronectiformes</taxon>
        <taxon>Pleuronectoidei</taxon>
        <taxon>Pleuronectidae</taxon>
        <taxon>Pleuronectes</taxon>
    </lineage>
</organism>
<dbReference type="Proteomes" id="UP001153269">
    <property type="component" value="Unassembled WGS sequence"/>
</dbReference>
<dbReference type="EMBL" id="CADEAL010001007">
    <property type="protein sequence ID" value="CAB1427952.1"/>
    <property type="molecule type" value="Genomic_DNA"/>
</dbReference>
<comment type="caution">
    <text evidence="1">The sequence shown here is derived from an EMBL/GenBank/DDBJ whole genome shotgun (WGS) entry which is preliminary data.</text>
</comment>
<reference evidence="1" key="1">
    <citation type="submission" date="2020-03" db="EMBL/GenBank/DDBJ databases">
        <authorList>
            <person name="Weist P."/>
        </authorList>
    </citation>
    <scope>NUCLEOTIDE SEQUENCE</scope>
</reference>
<evidence type="ECO:0000313" key="1">
    <source>
        <dbReference type="EMBL" id="CAB1427952.1"/>
    </source>
</evidence>
<evidence type="ECO:0000313" key="2">
    <source>
        <dbReference type="Proteomes" id="UP001153269"/>
    </source>
</evidence>
<proteinExistence type="predicted"/>
<dbReference type="AlphaFoldDB" id="A0A9N7YIE0"/>
<sequence>MDFQQLFLEVFKQEERSGGLGCSAELREELAVQLGRIQSSRVRQLRGLKFSTASLAERDSLLTWSSPTGRKLPPHPLCIRVCAQGLQQGGQGGGQSPLLPRLLTIHAGNEQYFLGGTVNLKKQSVTERLLHENELCFHCVSLSECARRGAELRTAFLYLLFSLTLPNLRNAIMSIKAYPPAIIYPGVVRQAASEKVMGKEESGHWGLERAFVLPGYEELSKGENVIVEAEGEFSLRLLIVKEMRQRVSSREKVRPC</sequence>
<keyword evidence="2" id="KW-1185">Reference proteome</keyword>
<gene>
    <name evidence="1" type="ORF">PLEPLA_LOCUS15897</name>
</gene>
<name>A0A9N7YIE0_PLEPL</name>
<protein>
    <submittedName>
        <fullName evidence="1">Uncharacterized protein</fullName>
    </submittedName>
</protein>
<accession>A0A9N7YIE0</accession>